<feature type="compositionally biased region" description="Basic residues" evidence="13">
    <location>
        <begin position="58"/>
        <end position="67"/>
    </location>
</feature>
<reference evidence="16" key="4">
    <citation type="journal article" date="2015" name="G3 (Bethesda)">
        <title>Genome sequences of three phytopathogenic species of the Magnaporthaceae family of fungi.</title>
        <authorList>
            <person name="Okagaki L.H."/>
            <person name="Nunes C.C."/>
            <person name="Sailsbery J."/>
            <person name="Clay B."/>
            <person name="Brown D."/>
            <person name="John T."/>
            <person name="Oh Y."/>
            <person name="Young N."/>
            <person name="Fitzgerald M."/>
            <person name="Haas B.J."/>
            <person name="Zeng Q."/>
            <person name="Young S."/>
            <person name="Adiconis X."/>
            <person name="Fan L."/>
            <person name="Levin J.Z."/>
            <person name="Mitchell T.K."/>
            <person name="Okubara P.A."/>
            <person name="Farman M.L."/>
            <person name="Kohn L.M."/>
            <person name="Birren B."/>
            <person name="Ma L.-J."/>
            <person name="Dean R.A."/>
        </authorList>
    </citation>
    <scope>NUCLEOTIDE SEQUENCE</scope>
    <source>
        <strain evidence="16">ATCC 64411 / 73-15</strain>
    </source>
</reference>
<feature type="domain" description="Tr-type G" evidence="14">
    <location>
        <begin position="473"/>
        <end position="691"/>
    </location>
</feature>
<dbReference type="FunFam" id="3.40.50.300:FF:000112">
    <property type="entry name" value="Eukaryotic translation initiation factor 5B"/>
    <property type="match status" value="1"/>
</dbReference>
<dbReference type="PROSITE" id="PS51722">
    <property type="entry name" value="G_TR_2"/>
    <property type="match status" value="1"/>
</dbReference>
<dbReference type="InterPro" id="IPR027417">
    <property type="entry name" value="P-loop_NTPase"/>
</dbReference>
<keyword evidence="7" id="KW-0479">Metal-binding</keyword>
<dbReference type="EMBL" id="GL876966">
    <property type="protein sequence ID" value="KLU81431.1"/>
    <property type="molecule type" value="Genomic_DNA"/>
</dbReference>
<dbReference type="CDD" id="cd01887">
    <property type="entry name" value="IF2_eIF5B"/>
    <property type="match status" value="1"/>
</dbReference>
<dbReference type="PANTHER" id="PTHR43381:SF4">
    <property type="entry name" value="EUKARYOTIC TRANSLATION INITIATION FACTOR 5B"/>
    <property type="match status" value="1"/>
</dbReference>
<reference evidence="15" key="2">
    <citation type="submission" date="2010-05" db="EMBL/GenBank/DDBJ databases">
        <title>The Genome Sequence of Magnaporthe poae strain ATCC 64411.</title>
        <authorList>
            <consortium name="The Broad Institute Genome Sequencing Platform"/>
            <consortium name="Broad Institute Genome Sequencing Center for Infectious Disease"/>
            <person name="Ma L.-J."/>
            <person name="Dead R."/>
            <person name="Young S."/>
            <person name="Zeng Q."/>
            <person name="Koehrsen M."/>
            <person name="Alvarado L."/>
            <person name="Berlin A."/>
            <person name="Chapman S.B."/>
            <person name="Chen Z."/>
            <person name="Freedman E."/>
            <person name="Gellesch M."/>
            <person name="Goldberg J."/>
            <person name="Griggs A."/>
            <person name="Gujja S."/>
            <person name="Heilman E.R."/>
            <person name="Heiman D."/>
            <person name="Hepburn T."/>
            <person name="Howarth C."/>
            <person name="Jen D."/>
            <person name="Larson L."/>
            <person name="Mehta T."/>
            <person name="Neiman D."/>
            <person name="Pearson M."/>
            <person name="Roberts A."/>
            <person name="Saif S."/>
            <person name="Shea T."/>
            <person name="Shenoy N."/>
            <person name="Sisk P."/>
            <person name="Stolte C."/>
            <person name="Sykes S."/>
            <person name="Walk T."/>
            <person name="White J."/>
            <person name="Yandava C."/>
            <person name="Haas B."/>
            <person name="Nusbaum C."/>
            <person name="Birren B."/>
        </authorList>
    </citation>
    <scope>NUCLEOTIDE SEQUENCE</scope>
    <source>
        <strain evidence="15">ATCC 64411</strain>
    </source>
</reference>
<dbReference type="Gene3D" id="2.40.30.10">
    <property type="entry name" value="Translation factors"/>
    <property type="match status" value="2"/>
</dbReference>
<feature type="compositionally biased region" description="Low complexity" evidence="13">
    <location>
        <begin position="20"/>
        <end position="38"/>
    </location>
</feature>
<dbReference type="STRING" id="644358.A0A0C4DL80"/>
<evidence type="ECO:0000313" key="16">
    <source>
        <dbReference type="EnsemblFungi" id="MAPG_00520T0"/>
    </source>
</evidence>
<organism evidence="16 17">
    <name type="scientific">Magnaporthiopsis poae (strain ATCC 64411 / 73-15)</name>
    <name type="common">Kentucky bluegrass fungus</name>
    <name type="synonym">Magnaporthe poae</name>
    <dbReference type="NCBI Taxonomy" id="644358"/>
    <lineage>
        <taxon>Eukaryota</taxon>
        <taxon>Fungi</taxon>
        <taxon>Dikarya</taxon>
        <taxon>Ascomycota</taxon>
        <taxon>Pezizomycotina</taxon>
        <taxon>Sordariomycetes</taxon>
        <taxon>Sordariomycetidae</taxon>
        <taxon>Magnaporthales</taxon>
        <taxon>Magnaporthaceae</taxon>
        <taxon>Magnaporthiopsis</taxon>
    </lineage>
</organism>
<dbReference type="AlphaFoldDB" id="A0A0C4DL80"/>
<dbReference type="PRINTS" id="PR00315">
    <property type="entry name" value="ELONGATNFCT"/>
</dbReference>
<keyword evidence="6 15" id="KW-0396">Initiation factor</keyword>
<evidence type="ECO:0000256" key="13">
    <source>
        <dbReference type="SAM" id="MobiDB-lite"/>
    </source>
</evidence>
<keyword evidence="5" id="KW-0963">Cytoplasm</keyword>
<dbReference type="EnsemblFungi" id="MAPG_00520T0">
    <property type="protein sequence ID" value="MAPG_00520T0"/>
    <property type="gene ID" value="MAPG_00520"/>
</dbReference>
<dbReference type="VEuPathDB" id="FungiDB:MAPG_00520"/>
<gene>
    <name evidence="15" type="ORF">MAPG_00520</name>
</gene>
<evidence type="ECO:0000256" key="2">
    <source>
        <dbReference type="ARBA" id="ARBA00007733"/>
    </source>
</evidence>
<dbReference type="NCBIfam" id="TIGR00231">
    <property type="entry name" value="small_GTP"/>
    <property type="match status" value="1"/>
</dbReference>
<dbReference type="FunFam" id="3.40.50.10050:FF:000002">
    <property type="entry name" value="Eukaryotic translation initiation factor 5B"/>
    <property type="match status" value="1"/>
</dbReference>
<evidence type="ECO:0000256" key="4">
    <source>
        <dbReference type="ARBA" id="ARBA00013824"/>
    </source>
</evidence>
<reference evidence="16" key="5">
    <citation type="submission" date="2015-06" db="UniProtKB">
        <authorList>
            <consortium name="EnsemblFungi"/>
        </authorList>
    </citation>
    <scope>IDENTIFICATION</scope>
    <source>
        <strain evidence="16">ATCC 64411</strain>
    </source>
</reference>
<evidence type="ECO:0000256" key="11">
    <source>
        <dbReference type="ARBA" id="ARBA00023134"/>
    </source>
</evidence>
<dbReference type="OMA" id="EFAVMLC"/>
<keyword evidence="8" id="KW-0547">Nucleotide-binding</keyword>
<dbReference type="GO" id="GO:0003924">
    <property type="term" value="F:GTPase activity"/>
    <property type="evidence" value="ECO:0007669"/>
    <property type="project" value="InterPro"/>
</dbReference>
<evidence type="ECO:0000256" key="8">
    <source>
        <dbReference type="ARBA" id="ARBA00022741"/>
    </source>
</evidence>
<feature type="compositionally biased region" description="Low complexity" evidence="13">
    <location>
        <begin position="407"/>
        <end position="419"/>
    </location>
</feature>
<dbReference type="OrthoDB" id="4928at2759"/>
<evidence type="ECO:0000256" key="10">
    <source>
        <dbReference type="ARBA" id="ARBA00022917"/>
    </source>
</evidence>
<dbReference type="InterPro" id="IPR009000">
    <property type="entry name" value="Transl_B-barrel_sf"/>
</dbReference>
<dbReference type="Proteomes" id="UP000011715">
    <property type="component" value="Unassembled WGS sequence"/>
</dbReference>
<evidence type="ECO:0000256" key="1">
    <source>
        <dbReference type="ARBA" id="ARBA00004496"/>
    </source>
</evidence>
<comment type="similarity">
    <text evidence="2">Belongs to the TRAFAC class translation factor GTPase superfamily. Classic translation factor GTPase family. IF-2 subfamily.</text>
</comment>
<dbReference type="GO" id="GO:0003743">
    <property type="term" value="F:translation initiation factor activity"/>
    <property type="evidence" value="ECO:0007669"/>
    <property type="project" value="UniProtKB-KW"/>
</dbReference>
<keyword evidence="11" id="KW-0342">GTP-binding</keyword>
<dbReference type="Gene3D" id="3.40.50.10050">
    <property type="entry name" value="Translation initiation factor IF- 2, domain 3"/>
    <property type="match status" value="1"/>
</dbReference>
<feature type="region of interest" description="Disordered" evidence="13">
    <location>
        <begin position="289"/>
        <end position="468"/>
    </location>
</feature>
<dbReference type="InterPro" id="IPR023115">
    <property type="entry name" value="TIF_IF2_dom3"/>
</dbReference>
<protein>
    <recommendedName>
        <fullName evidence="4">Eukaryotic translation initiation factor 5B</fullName>
        <ecNumber evidence="3">3.6.5.3</ecNumber>
    </recommendedName>
    <alternativeName>
        <fullName evidence="12">Translation initiation factor IF-2</fullName>
    </alternativeName>
</protein>
<feature type="compositionally biased region" description="Basic and acidic residues" evidence="13">
    <location>
        <begin position="393"/>
        <end position="406"/>
    </location>
</feature>
<dbReference type="InterPro" id="IPR036925">
    <property type="entry name" value="TIF_IF2_dom3_sf"/>
</dbReference>
<evidence type="ECO:0000259" key="14">
    <source>
        <dbReference type="PROSITE" id="PS51722"/>
    </source>
</evidence>
<evidence type="ECO:0000256" key="9">
    <source>
        <dbReference type="ARBA" id="ARBA00022801"/>
    </source>
</evidence>
<evidence type="ECO:0000313" key="17">
    <source>
        <dbReference type="Proteomes" id="UP000011715"/>
    </source>
</evidence>
<dbReference type="GO" id="GO:0046872">
    <property type="term" value="F:metal ion binding"/>
    <property type="evidence" value="ECO:0007669"/>
    <property type="project" value="UniProtKB-KW"/>
</dbReference>
<dbReference type="SUPFAM" id="SSF52540">
    <property type="entry name" value="P-loop containing nucleoside triphosphate hydrolases"/>
    <property type="match status" value="1"/>
</dbReference>
<feature type="compositionally biased region" description="Basic and acidic residues" evidence="13">
    <location>
        <begin position="309"/>
        <end position="364"/>
    </location>
</feature>
<feature type="compositionally biased region" description="Basic and acidic residues" evidence="13">
    <location>
        <begin position="289"/>
        <end position="300"/>
    </location>
</feature>
<sequence>MAPKKKGNKKGGDDWEAELGEQAAPANGAAADAPAGDDAPAEEEEDTGGGGGLMSLMRKNKEKRKKKGLSEDFVQGEDPAAPVEANAEDEFAMPEKKGKGKAAAKAADNADVGEEDTGRVKTKAEKEREKKEREKQRKKEQAAKKKAGGPAKAEPEKPAAATKEQEAPAAAPAAAAPAAPAAGGKKKKVPAHLAAIQKQQEELRRRQEEAARLEAEEKARIEEEERKAEEEARRKEELKALKKQKEKEKQEELKKAGKFLTKAQKTAKAHREAKLQQMIAAGVKIGALDEDKTGAGEKKKIEAKKRGGRKNDKLDEEKALAEAAERARLQAEAAAKEAEEKARLAKEQAEKEAAERKAAGKADSDLDEDWEAAAAAESDDDVKEDWDADSDEEAARKEAKKAEAKAAAEAAAAAAAAEEAGSDADTEEDSEDDSDSDSEDEVESPEAQRKREAAERREKAHQAALAARSKDNLRSPICCILGHVDTGKTKLLDKIRQTNVQEGEAGGITQQIGATYFPADAIRTKTAVVNKDGSFELKVPGLLIIDTPGHESFSNLRSRGSSLCNIAILVVDIMHGLEPQTLESMRMLRDRKTPFIVALNKIDRLFGWKKIDNNGFQDSLALQPKAVQNEFRNRLDQTKLAFAEQGFNAELFYENKSMARNVSLVPTSAHTGEGVPDMLKLISQLTQERMVGSLMYLSEVQATVLEVKAIEGFGMTIDVILSNGILREGDRIVLCGTEGAIKTNIRALLTPAPLRELRLKSAYVHNKEVKAALGVKISAPGLEGAIAGSRLLVVGPDDDESDLEEEVEGDLATLFSRVTKTGRGVSVQASTLGSLEALLDFLKDCKIPVANVGIGPVYKRDVMQCGIMLEKAPDYAVMLCFDVKVDKEAAAYAEAEGIKIFTADIIYHLFDAFTKHQAEQLEKKKEEAKLLSVFPCVLNTVQMFHNTSPIVIGVDVVEGQLKINTPIAAVKNNPVTGVKEIIKLGRVTSIERDHKALTVCKKGQPSVAIKIEMGSHQPMYGRQLEVQDVLFSHISRESIDCLKQFYRSEVTNDEWLLIKKLKPTFDIP</sequence>
<dbReference type="Pfam" id="PF00009">
    <property type="entry name" value="GTP_EFTU"/>
    <property type="match status" value="1"/>
</dbReference>
<name>A0A0C4DL80_MAGP6</name>
<dbReference type="GO" id="GO:0005739">
    <property type="term" value="C:mitochondrion"/>
    <property type="evidence" value="ECO:0007669"/>
    <property type="project" value="TreeGrafter"/>
</dbReference>
<feature type="compositionally biased region" description="Acidic residues" evidence="13">
    <location>
        <begin position="420"/>
        <end position="444"/>
    </location>
</feature>
<accession>A0A0C4DL80</accession>
<dbReference type="Pfam" id="PF14578">
    <property type="entry name" value="GTP_EFTU_D4"/>
    <property type="match status" value="1"/>
</dbReference>
<dbReference type="InterPro" id="IPR005225">
    <property type="entry name" value="Small_GTP-bd"/>
</dbReference>
<dbReference type="SUPFAM" id="SSF50447">
    <property type="entry name" value="Translation proteins"/>
    <property type="match status" value="1"/>
</dbReference>
<evidence type="ECO:0000256" key="3">
    <source>
        <dbReference type="ARBA" id="ARBA00011986"/>
    </source>
</evidence>
<feature type="region of interest" description="Disordered" evidence="13">
    <location>
        <begin position="1"/>
        <end position="253"/>
    </location>
</feature>
<dbReference type="eggNOG" id="KOG1144">
    <property type="taxonomic scope" value="Eukaryota"/>
</dbReference>
<dbReference type="InterPro" id="IPR015760">
    <property type="entry name" value="TIF_IF2"/>
</dbReference>
<reference evidence="17" key="1">
    <citation type="submission" date="2010-05" db="EMBL/GenBank/DDBJ databases">
        <title>The genome sequence of Magnaporthe poae strain ATCC 64411.</title>
        <authorList>
            <person name="Ma L.-J."/>
            <person name="Dead R."/>
            <person name="Young S."/>
            <person name="Zeng Q."/>
            <person name="Koehrsen M."/>
            <person name="Alvarado L."/>
            <person name="Berlin A."/>
            <person name="Chapman S.B."/>
            <person name="Chen Z."/>
            <person name="Freedman E."/>
            <person name="Gellesch M."/>
            <person name="Goldberg J."/>
            <person name="Griggs A."/>
            <person name="Gujja S."/>
            <person name="Heilman E.R."/>
            <person name="Heiman D."/>
            <person name="Hepburn T."/>
            <person name="Howarth C."/>
            <person name="Jen D."/>
            <person name="Larson L."/>
            <person name="Mehta T."/>
            <person name="Neiman D."/>
            <person name="Pearson M."/>
            <person name="Roberts A."/>
            <person name="Saif S."/>
            <person name="Shea T."/>
            <person name="Shenoy N."/>
            <person name="Sisk P."/>
            <person name="Stolte C."/>
            <person name="Sykes S."/>
            <person name="Walk T."/>
            <person name="White J."/>
            <person name="Yandava C."/>
            <person name="Haas B."/>
            <person name="Nusbaum C."/>
            <person name="Birren B."/>
        </authorList>
    </citation>
    <scope>NUCLEOTIDE SEQUENCE [LARGE SCALE GENOMIC DNA]</scope>
    <source>
        <strain evidence="17">ATCC 64411 / 73-15</strain>
    </source>
</reference>
<feature type="compositionally biased region" description="Low complexity" evidence="13">
    <location>
        <begin position="148"/>
        <end position="183"/>
    </location>
</feature>
<dbReference type="EC" id="3.6.5.3" evidence="3"/>
<feature type="compositionally biased region" description="Basic and acidic residues" evidence="13">
    <location>
        <begin position="446"/>
        <end position="461"/>
    </location>
</feature>
<evidence type="ECO:0000256" key="6">
    <source>
        <dbReference type="ARBA" id="ARBA00022540"/>
    </source>
</evidence>
<evidence type="ECO:0000256" key="12">
    <source>
        <dbReference type="ARBA" id="ARBA00032478"/>
    </source>
</evidence>
<keyword evidence="10" id="KW-0648">Protein biosynthesis</keyword>
<feature type="compositionally biased region" description="Basic and acidic residues" evidence="13">
    <location>
        <begin position="116"/>
        <end position="143"/>
    </location>
</feature>
<dbReference type="NCBIfam" id="NF003078">
    <property type="entry name" value="PRK04004.1"/>
    <property type="match status" value="1"/>
</dbReference>
<keyword evidence="17" id="KW-1185">Reference proteome</keyword>
<dbReference type="InterPro" id="IPR000795">
    <property type="entry name" value="T_Tr_GTP-bd_dom"/>
</dbReference>
<evidence type="ECO:0000256" key="7">
    <source>
        <dbReference type="ARBA" id="ARBA00022723"/>
    </source>
</evidence>
<feature type="compositionally biased region" description="Basic and acidic residues" evidence="13">
    <location>
        <begin position="199"/>
        <end position="253"/>
    </location>
</feature>
<dbReference type="Gene3D" id="3.40.50.300">
    <property type="entry name" value="P-loop containing nucleotide triphosphate hydrolases"/>
    <property type="match status" value="1"/>
</dbReference>
<keyword evidence="9" id="KW-0378">Hydrolase</keyword>
<feature type="compositionally biased region" description="Acidic residues" evidence="13">
    <location>
        <begin position="365"/>
        <end position="392"/>
    </location>
</feature>
<dbReference type="PANTHER" id="PTHR43381">
    <property type="entry name" value="TRANSLATION INITIATION FACTOR IF-2-RELATED"/>
    <property type="match status" value="1"/>
</dbReference>
<dbReference type="GO" id="GO:0005525">
    <property type="term" value="F:GTP binding"/>
    <property type="evidence" value="ECO:0007669"/>
    <property type="project" value="UniProtKB-KW"/>
</dbReference>
<reference evidence="15" key="3">
    <citation type="submission" date="2011-03" db="EMBL/GenBank/DDBJ databases">
        <title>Annotation of Magnaporthe poae ATCC 64411.</title>
        <authorList>
            <person name="Ma L.-J."/>
            <person name="Dead R."/>
            <person name="Young S.K."/>
            <person name="Zeng Q."/>
            <person name="Gargeya S."/>
            <person name="Fitzgerald M."/>
            <person name="Haas B."/>
            <person name="Abouelleil A."/>
            <person name="Alvarado L."/>
            <person name="Arachchi H.M."/>
            <person name="Berlin A."/>
            <person name="Brown A."/>
            <person name="Chapman S.B."/>
            <person name="Chen Z."/>
            <person name="Dunbar C."/>
            <person name="Freedman E."/>
            <person name="Gearin G."/>
            <person name="Gellesch M."/>
            <person name="Goldberg J."/>
            <person name="Griggs A."/>
            <person name="Gujja S."/>
            <person name="Heiman D."/>
            <person name="Howarth C."/>
            <person name="Larson L."/>
            <person name="Lui A."/>
            <person name="MacDonald P.J.P."/>
            <person name="Mehta T."/>
            <person name="Montmayeur A."/>
            <person name="Murphy C."/>
            <person name="Neiman D."/>
            <person name="Pearson M."/>
            <person name="Priest M."/>
            <person name="Roberts A."/>
            <person name="Saif S."/>
            <person name="Shea T."/>
            <person name="Shenoy N."/>
            <person name="Sisk P."/>
            <person name="Stolte C."/>
            <person name="Sykes S."/>
            <person name="Yandava C."/>
            <person name="Wortman J."/>
            <person name="Nusbaum C."/>
            <person name="Birren B."/>
        </authorList>
    </citation>
    <scope>NUCLEOTIDE SEQUENCE</scope>
    <source>
        <strain evidence="15">ATCC 64411</strain>
    </source>
</reference>
<comment type="subcellular location">
    <subcellularLocation>
        <location evidence="1">Cytoplasm</location>
    </subcellularLocation>
</comment>
<evidence type="ECO:0000313" key="15">
    <source>
        <dbReference type="EMBL" id="KLU81431.1"/>
    </source>
</evidence>
<dbReference type="CDD" id="cd03703">
    <property type="entry name" value="aeIF5B_II"/>
    <property type="match status" value="1"/>
</dbReference>
<dbReference type="Pfam" id="PF11987">
    <property type="entry name" value="IF-2"/>
    <property type="match status" value="1"/>
</dbReference>
<dbReference type="SUPFAM" id="SSF52156">
    <property type="entry name" value="Initiation factor IF2/eIF5b, domain 3"/>
    <property type="match status" value="1"/>
</dbReference>
<dbReference type="InterPro" id="IPR029459">
    <property type="entry name" value="EFTU-type"/>
</dbReference>
<dbReference type="FunFam" id="2.40.30.10:FF:000013">
    <property type="entry name" value="eukaryotic translation initiation factor 5B"/>
    <property type="match status" value="1"/>
</dbReference>
<evidence type="ECO:0000256" key="5">
    <source>
        <dbReference type="ARBA" id="ARBA00022490"/>
    </source>
</evidence>
<proteinExistence type="inferred from homology"/>
<dbReference type="EMBL" id="ADBL01000122">
    <property type="status" value="NOT_ANNOTATED_CDS"/>
    <property type="molecule type" value="Genomic_DNA"/>
</dbReference>